<proteinExistence type="predicted"/>
<evidence type="ECO:0000256" key="1">
    <source>
        <dbReference type="SAM" id="Phobius"/>
    </source>
</evidence>
<feature type="transmembrane region" description="Helical" evidence="1">
    <location>
        <begin position="96"/>
        <end position="114"/>
    </location>
</feature>
<keyword evidence="1" id="KW-0812">Transmembrane</keyword>
<evidence type="ECO:0000313" key="3">
    <source>
        <dbReference type="EMBL" id="MDI2112152.1"/>
    </source>
</evidence>
<keyword evidence="4" id="KW-1185">Reference proteome</keyword>
<accession>A0ABT6Q5J3</accession>
<organism evidence="3 4">
    <name type="scientific">Commensalibacter nepenthis</name>
    <dbReference type="NCBI Taxonomy" id="3043872"/>
    <lineage>
        <taxon>Bacteria</taxon>
        <taxon>Pseudomonadati</taxon>
        <taxon>Pseudomonadota</taxon>
        <taxon>Alphaproteobacteria</taxon>
        <taxon>Acetobacterales</taxon>
        <taxon>Acetobacteraceae</taxon>
    </lineage>
</organism>
<dbReference type="PROSITE" id="PS51257">
    <property type="entry name" value="PROKAR_LIPOPROTEIN"/>
    <property type="match status" value="1"/>
</dbReference>
<gene>
    <name evidence="3" type="ORF">QJV33_02420</name>
</gene>
<feature type="signal peptide" evidence="2">
    <location>
        <begin position="1"/>
        <end position="19"/>
    </location>
</feature>
<reference evidence="3" key="1">
    <citation type="submission" date="2023-05" db="EMBL/GenBank/DDBJ databases">
        <title>Whole genome sequence of Commensalibacter sp.</title>
        <authorList>
            <person name="Charoenyingcharoen P."/>
            <person name="Yukphan P."/>
        </authorList>
    </citation>
    <scope>NUCLEOTIDE SEQUENCE</scope>
    <source>
        <strain evidence="3">TBRC 10068</strain>
    </source>
</reference>
<keyword evidence="1" id="KW-1133">Transmembrane helix</keyword>
<name>A0ABT6Q5J3_9PROT</name>
<sequence>MKRILPLLFANILILSGCASIVGSSKQNISINSNPDKASYVISDNKGNIIAQGETPSSVSLEKSDGSYFGGIQYTVTLSKAGYNDIKYQLKTSPNGWYYLGNLGFGGLIGWFAVDPFSSKMYKIRPKTLNQELTPINPNTPTPEPIIQTIA</sequence>
<comment type="caution">
    <text evidence="3">The sequence shown here is derived from an EMBL/GenBank/DDBJ whole genome shotgun (WGS) entry which is preliminary data.</text>
</comment>
<evidence type="ECO:0008006" key="5">
    <source>
        <dbReference type="Google" id="ProtNLM"/>
    </source>
</evidence>
<dbReference type="EMBL" id="JASBAN010000001">
    <property type="protein sequence ID" value="MDI2112152.1"/>
    <property type="molecule type" value="Genomic_DNA"/>
</dbReference>
<dbReference type="Proteomes" id="UP001431775">
    <property type="component" value="Unassembled WGS sequence"/>
</dbReference>
<evidence type="ECO:0000313" key="4">
    <source>
        <dbReference type="Proteomes" id="UP001431775"/>
    </source>
</evidence>
<feature type="chain" id="PRO_5045448131" description="PEGA domain-containing protein" evidence="2">
    <location>
        <begin position="20"/>
        <end position="151"/>
    </location>
</feature>
<protein>
    <recommendedName>
        <fullName evidence="5">PEGA domain-containing protein</fullName>
    </recommendedName>
</protein>
<keyword evidence="1" id="KW-0472">Membrane</keyword>
<keyword evidence="2" id="KW-0732">Signal</keyword>
<evidence type="ECO:0000256" key="2">
    <source>
        <dbReference type="SAM" id="SignalP"/>
    </source>
</evidence>
<dbReference type="RefSeq" id="WP_281461822.1">
    <property type="nucleotide sequence ID" value="NZ_JASBAN010000001.1"/>
</dbReference>